<evidence type="ECO:0000313" key="9">
    <source>
        <dbReference type="EMBL" id="MCR6679140.1"/>
    </source>
</evidence>
<evidence type="ECO:0000256" key="3">
    <source>
        <dbReference type="ARBA" id="ARBA00022692"/>
    </source>
</evidence>
<dbReference type="Proteomes" id="UP001206878">
    <property type="component" value="Unassembled WGS sequence"/>
</dbReference>
<sequence>AREFLGEKAAYVAGWMYFINWAMTWIVDITAVALYMHYWCAFGDIPQWVFALGALTIVGTMNMLGVKWFAEMEFWFAYAAWNVGILH</sequence>
<dbReference type="Gene3D" id="1.20.1740.10">
    <property type="entry name" value="Amino acid/polyamine transporter I"/>
    <property type="match status" value="1"/>
</dbReference>
<organism evidence="9 10">
    <name type="scientific">Escherichia marmotae</name>
    <dbReference type="NCBI Taxonomy" id="1499973"/>
    <lineage>
        <taxon>Bacteria</taxon>
        <taxon>Pseudomonadati</taxon>
        <taxon>Pseudomonadota</taxon>
        <taxon>Gammaproteobacteria</taxon>
        <taxon>Enterobacterales</taxon>
        <taxon>Enterobacteriaceae</taxon>
        <taxon>Escherichia</taxon>
    </lineage>
</organism>
<protein>
    <recommendedName>
        <fullName evidence="8">Amino acid permease/ SLC12A domain-containing protein</fullName>
    </recommendedName>
</protein>
<gene>
    <name evidence="9" type="ORF">NVV43_27060</name>
</gene>
<evidence type="ECO:0000256" key="7">
    <source>
        <dbReference type="SAM" id="Phobius"/>
    </source>
</evidence>
<comment type="subcellular location">
    <subcellularLocation>
        <location evidence="1">Cell membrane</location>
        <topology evidence="1">Multi-pass membrane protein</topology>
    </subcellularLocation>
</comment>
<dbReference type="EMBL" id="JANPXH010000873">
    <property type="protein sequence ID" value="MCR6679140.1"/>
    <property type="molecule type" value="Genomic_DNA"/>
</dbReference>
<comment type="caution">
    <text evidence="9">The sequence shown here is derived from an EMBL/GenBank/DDBJ whole genome shotgun (WGS) entry which is preliminary data.</text>
</comment>
<keyword evidence="2" id="KW-0813">Transport</keyword>
<dbReference type="GO" id="GO:0055085">
    <property type="term" value="P:transmembrane transport"/>
    <property type="evidence" value="ECO:0007669"/>
    <property type="project" value="InterPro"/>
</dbReference>
<feature type="domain" description="Amino acid permease/ SLC12A" evidence="8">
    <location>
        <begin position="1"/>
        <end position="78"/>
    </location>
</feature>
<name>A0AAW5N095_9ESCH</name>
<evidence type="ECO:0000313" key="10">
    <source>
        <dbReference type="Proteomes" id="UP001206878"/>
    </source>
</evidence>
<dbReference type="Pfam" id="PF00324">
    <property type="entry name" value="AA_permease"/>
    <property type="match status" value="1"/>
</dbReference>
<keyword evidence="4" id="KW-0029">Amino-acid transport</keyword>
<evidence type="ECO:0000256" key="5">
    <source>
        <dbReference type="ARBA" id="ARBA00022989"/>
    </source>
</evidence>
<accession>A0AAW5N095</accession>
<keyword evidence="5 7" id="KW-1133">Transmembrane helix</keyword>
<dbReference type="InterPro" id="IPR004841">
    <property type="entry name" value="AA-permease/SLC12A_dom"/>
</dbReference>
<feature type="transmembrane region" description="Helical" evidence="7">
    <location>
        <begin position="48"/>
        <end position="70"/>
    </location>
</feature>
<proteinExistence type="predicted"/>
<feature type="non-terminal residue" evidence="9">
    <location>
        <position position="87"/>
    </location>
</feature>
<dbReference type="GO" id="GO:0006865">
    <property type="term" value="P:amino acid transport"/>
    <property type="evidence" value="ECO:0007669"/>
    <property type="project" value="UniProtKB-KW"/>
</dbReference>
<feature type="transmembrane region" description="Helical" evidence="7">
    <location>
        <begin position="15"/>
        <end position="36"/>
    </location>
</feature>
<dbReference type="PANTHER" id="PTHR43495">
    <property type="entry name" value="GABA PERMEASE"/>
    <property type="match status" value="1"/>
</dbReference>
<evidence type="ECO:0000256" key="4">
    <source>
        <dbReference type="ARBA" id="ARBA00022970"/>
    </source>
</evidence>
<dbReference type="GO" id="GO:0005886">
    <property type="term" value="C:plasma membrane"/>
    <property type="evidence" value="ECO:0007669"/>
    <property type="project" value="UniProtKB-SubCell"/>
</dbReference>
<dbReference type="PANTHER" id="PTHR43495:SF1">
    <property type="entry name" value="L-ASPARAGINE PERMEASE"/>
    <property type="match status" value="1"/>
</dbReference>
<keyword evidence="3 7" id="KW-0812">Transmembrane</keyword>
<feature type="non-terminal residue" evidence="9">
    <location>
        <position position="1"/>
    </location>
</feature>
<evidence type="ECO:0000256" key="6">
    <source>
        <dbReference type="ARBA" id="ARBA00023136"/>
    </source>
</evidence>
<evidence type="ECO:0000256" key="1">
    <source>
        <dbReference type="ARBA" id="ARBA00004651"/>
    </source>
</evidence>
<evidence type="ECO:0000259" key="8">
    <source>
        <dbReference type="Pfam" id="PF00324"/>
    </source>
</evidence>
<keyword evidence="6 7" id="KW-0472">Membrane</keyword>
<evidence type="ECO:0000256" key="2">
    <source>
        <dbReference type="ARBA" id="ARBA00022448"/>
    </source>
</evidence>
<reference evidence="9" key="1">
    <citation type="submission" date="2022-07" db="EMBL/GenBank/DDBJ databases">
        <title>Diversity of ethanolamine utilization by human commensal Escherichia coli.</title>
        <authorList>
            <person name="Jubelin G."/>
        </authorList>
    </citation>
    <scope>NUCLEOTIDE SEQUENCE</scope>
    <source>
        <strain evidence="9">S1</strain>
    </source>
</reference>
<dbReference type="AlphaFoldDB" id="A0AAW5N095"/>